<proteinExistence type="predicted"/>
<keyword evidence="2" id="KW-0813">Transport</keyword>
<dbReference type="GO" id="GO:0045211">
    <property type="term" value="C:postsynaptic membrane"/>
    <property type="evidence" value="ECO:0007669"/>
    <property type="project" value="UniProtKB-SubCell"/>
</dbReference>
<keyword evidence="5 19" id="KW-1133">Transmembrane helix</keyword>
<dbReference type="GO" id="GO:0015276">
    <property type="term" value="F:ligand-gated monoatomic ion channel activity"/>
    <property type="evidence" value="ECO:0007669"/>
    <property type="project" value="InterPro"/>
</dbReference>
<dbReference type="SMART" id="SM00079">
    <property type="entry name" value="PBPe"/>
    <property type="match status" value="1"/>
</dbReference>
<evidence type="ECO:0000256" key="11">
    <source>
        <dbReference type="ARBA" id="ARBA00023257"/>
    </source>
</evidence>
<feature type="transmembrane region" description="Helical" evidence="19">
    <location>
        <begin position="500"/>
        <end position="518"/>
    </location>
</feature>
<keyword evidence="8 19" id="KW-0472">Membrane</keyword>
<dbReference type="SUPFAM" id="SSF53822">
    <property type="entry name" value="Periplasmic binding protein-like I"/>
    <property type="match status" value="1"/>
</dbReference>
<feature type="chain" id="PRO_5035418194" evidence="20">
    <location>
        <begin position="17"/>
        <end position="871"/>
    </location>
</feature>
<feature type="domain" description="Ionotropic glutamate receptor L-glutamate and glycine-binding" evidence="22">
    <location>
        <begin position="388"/>
        <end position="441"/>
    </location>
</feature>
<feature type="signal peptide" evidence="20">
    <location>
        <begin position="1"/>
        <end position="16"/>
    </location>
</feature>
<sequence length="871" mass="98007">MLLWFVILLLASSGHGTVFKIGVIYSPALSSYKELIDGAIEDVNSRGDILPDHQLTADHVLLPSADLTELILKKQELDDTNVTAIIVLDGHREPVHLEASSTPGVPRMYVSPGVLTTLPTGVSLYPGDAMLATLLADVVEGYGWKSMVVVYDDIHGLDTLGPFVNAAAFAGNRVVYMKVKTNRGLSIIRPQLREVLGRVRETVEPTIILHCDTFVTRDVLDEARNFVLLRKETHWIITNLDAGSIDLSVYEFTHVTLTSFSLVSPDQRNASVLQALAVDAVTTVALALDESVRQGYDLQSQDWSRNGTLLDHIKQVSFEGQTGWVSFNQGGSRRNVSVDVIENDSGNLTKAGTWSEVNRTLGLTKSGKDGPFVFGNKPFRVVTRLSPPWVTKKIDSESFHGIDKYEGFLVDLMKVLSKRLNFTIDVEKVYDGELYDKEIKRQFDKGVHLGMVMKSMREMRRKYYELSPELVEFGYTIFTPKPVKELTGLLSFMTPLSPQMWIFFALAMVVVSLFLTLVNQVNPYEWRWLAKRGQVEPSQGGYYNAWNSLWNVFSSTVGQGAENPPMSFGGRIILGSWWFFVLVVMASYTANLAAFLTVKPVNPIRSMEDLARQNKLEYGFIKTYAIRRLFETADSFPLRDMWERIRANPDWLVDSNEEGIKRAAKGNYAFITFSGVKFRRISELCEVEMVGQPFYKYHVAFPIPIGSPHKIKISLEIEKMRLVGVIEELSRKWLEVDRGRCKESKRETDEGVLGMENLLGLFVILGAISALGMAVCVIEVIVFKLKEMDRESMEEKQEGKNIEEDVNEDDVVEESEDGVLRDLDREDGVFEESEDGVFEEESQGDVFENESVQVDTGVIEEVELHVIKDSA</sequence>
<keyword evidence="13" id="KW-0407">Ion channel</keyword>
<dbReference type="Gene3D" id="3.40.190.10">
    <property type="entry name" value="Periplasmic binding protein-like II"/>
    <property type="match status" value="1"/>
</dbReference>
<evidence type="ECO:0000256" key="1">
    <source>
        <dbReference type="ARBA" id="ARBA00004651"/>
    </source>
</evidence>
<gene>
    <name evidence="23" type="primary">GRIK3</name>
    <name evidence="23" type="ORF">BLAG_LOCUS18339</name>
</gene>
<organism evidence="23 24">
    <name type="scientific">Branchiostoma lanceolatum</name>
    <name type="common">Common lancelet</name>
    <name type="synonym">Amphioxus lanceolatum</name>
    <dbReference type="NCBI Taxonomy" id="7740"/>
    <lineage>
        <taxon>Eukaryota</taxon>
        <taxon>Metazoa</taxon>
        <taxon>Chordata</taxon>
        <taxon>Cephalochordata</taxon>
        <taxon>Leptocardii</taxon>
        <taxon>Amphioxiformes</taxon>
        <taxon>Branchiostomatidae</taxon>
        <taxon>Branchiostoma</taxon>
    </lineage>
</organism>
<keyword evidence="20" id="KW-0732">Signal</keyword>
<keyword evidence="10" id="KW-0325">Glycoprotein</keyword>
<evidence type="ECO:0000256" key="2">
    <source>
        <dbReference type="ARBA" id="ARBA00022448"/>
    </source>
</evidence>
<reference evidence="23" key="1">
    <citation type="submission" date="2022-01" db="EMBL/GenBank/DDBJ databases">
        <authorList>
            <person name="Braso-Vives M."/>
        </authorList>
    </citation>
    <scope>NUCLEOTIDE SEQUENCE</scope>
</reference>
<keyword evidence="9" id="KW-0675">Receptor</keyword>
<feature type="disulfide bond" evidence="17">
    <location>
        <begin position="685"/>
        <end position="741"/>
    </location>
</feature>
<evidence type="ECO:0000256" key="12">
    <source>
        <dbReference type="ARBA" id="ARBA00023286"/>
    </source>
</evidence>
<dbReference type="PANTHER" id="PTHR18966">
    <property type="entry name" value="IONOTROPIC GLUTAMATE RECEPTOR"/>
    <property type="match status" value="1"/>
</dbReference>
<dbReference type="InterPro" id="IPR019594">
    <property type="entry name" value="Glu/Gly-bd"/>
</dbReference>
<dbReference type="InterPro" id="IPR001320">
    <property type="entry name" value="Iontro_rcpt_C"/>
</dbReference>
<evidence type="ECO:0000256" key="10">
    <source>
        <dbReference type="ARBA" id="ARBA00023180"/>
    </source>
</evidence>
<evidence type="ECO:0000256" key="3">
    <source>
        <dbReference type="ARBA" id="ARBA00022475"/>
    </source>
</evidence>
<keyword evidence="7" id="KW-0406">Ion transport</keyword>
<feature type="domain" description="Ionotropic glutamate receptor C-terminal" evidence="21">
    <location>
        <begin position="378"/>
        <end position="736"/>
    </location>
</feature>
<feature type="compositionally biased region" description="Basic and acidic residues" evidence="18">
    <location>
        <begin position="793"/>
        <end position="803"/>
    </location>
</feature>
<dbReference type="Proteomes" id="UP000838412">
    <property type="component" value="Chromosome 4"/>
</dbReference>
<keyword evidence="11" id="KW-0628">Postsynaptic cell membrane</keyword>
<evidence type="ECO:0000313" key="24">
    <source>
        <dbReference type="Proteomes" id="UP000838412"/>
    </source>
</evidence>
<feature type="region of interest" description="Disordered" evidence="18">
    <location>
        <begin position="793"/>
        <end position="817"/>
    </location>
</feature>
<evidence type="ECO:0000256" key="15">
    <source>
        <dbReference type="PIRSR" id="PIRSR601508-1"/>
    </source>
</evidence>
<keyword evidence="12" id="KW-1071">Ligand-gated ion channel</keyword>
<evidence type="ECO:0000256" key="8">
    <source>
        <dbReference type="ARBA" id="ARBA00023136"/>
    </source>
</evidence>
<evidence type="ECO:0000256" key="17">
    <source>
        <dbReference type="PIRSR" id="PIRSR601508-3"/>
    </source>
</evidence>
<dbReference type="PRINTS" id="PR00177">
    <property type="entry name" value="NMDARECEPTOR"/>
</dbReference>
<evidence type="ECO:0000256" key="18">
    <source>
        <dbReference type="SAM" id="MobiDB-lite"/>
    </source>
</evidence>
<keyword evidence="24" id="KW-1185">Reference proteome</keyword>
<dbReference type="AlphaFoldDB" id="A0A8K0ERV8"/>
<evidence type="ECO:0000256" key="9">
    <source>
        <dbReference type="ARBA" id="ARBA00023170"/>
    </source>
</evidence>
<name>A0A8K0ERV8_BRALA</name>
<dbReference type="OrthoDB" id="5984008at2759"/>
<evidence type="ECO:0000259" key="21">
    <source>
        <dbReference type="SMART" id="SM00079"/>
    </source>
</evidence>
<evidence type="ECO:0000256" key="20">
    <source>
        <dbReference type="SAM" id="SignalP"/>
    </source>
</evidence>
<dbReference type="SUPFAM" id="SSF53850">
    <property type="entry name" value="Periplasmic binding protein-like II"/>
    <property type="match status" value="1"/>
</dbReference>
<dbReference type="SMART" id="SM00918">
    <property type="entry name" value="Lig_chan-Glu_bd"/>
    <property type="match status" value="1"/>
</dbReference>
<dbReference type="FunFam" id="1.10.287.70:FF:000143">
    <property type="entry name" value="Probable glutamate receptor"/>
    <property type="match status" value="1"/>
</dbReference>
<accession>A0A8K0ERV8</accession>
<dbReference type="InterPro" id="IPR028082">
    <property type="entry name" value="Peripla_BP_I"/>
</dbReference>
<dbReference type="InterPro" id="IPR015683">
    <property type="entry name" value="Ionotropic_Glu_rcpt"/>
</dbReference>
<evidence type="ECO:0000256" key="4">
    <source>
        <dbReference type="ARBA" id="ARBA00022692"/>
    </source>
</evidence>
<evidence type="ECO:0000256" key="5">
    <source>
        <dbReference type="ARBA" id="ARBA00022989"/>
    </source>
</evidence>
<evidence type="ECO:0000259" key="22">
    <source>
        <dbReference type="SMART" id="SM00918"/>
    </source>
</evidence>
<keyword evidence="6" id="KW-0770">Synapse</keyword>
<feature type="site" description="Crucial to convey clamshell closure to channel opening" evidence="16">
    <location>
        <position position="604"/>
    </location>
</feature>
<feature type="transmembrane region" description="Helical" evidence="19">
    <location>
        <begin position="577"/>
        <end position="598"/>
    </location>
</feature>
<feature type="binding site" evidence="15">
    <location>
        <position position="455"/>
    </location>
    <ligand>
        <name>L-glutamate</name>
        <dbReference type="ChEBI" id="CHEBI:29985"/>
    </ligand>
</feature>
<evidence type="ECO:0000256" key="6">
    <source>
        <dbReference type="ARBA" id="ARBA00023018"/>
    </source>
</evidence>
<dbReference type="Gene3D" id="3.40.50.2300">
    <property type="match status" value="2"/>
</dbReference>
<keyword evidence="4 19" id="KW-0812">Transmembrane</keyword>
<feature type="compositionally biased region" description="Acidic residues" evidence="18">
    <location>
        <begin position="804"/>
        <end position="817"/>
    </location>
</feature>
<dbReference type="Gene3D" id="1.10.287.70">
    <property type="match status" value="1"/>
</dbReference>
<dbReference type="InterPro" id="IPR001508">
    <property type="entry name" value="Iono_Glu_rcpt_met"/>
</dbReference>
<dbReference type="Pfam" id="PF01094">
    <property type="entry name" value="ANF_receptor"/>
    <property type="match status" value="1"/>
</dbReference>
<evidence type="ECO:0000256" key="7">
    <source>
        <dbReference type="ARBA" id="ARBA00023065"/>
    </source>
</evidence>
<dbReference type="EMBL" id="OV696689">
    <property type="protein sequence ID" value="CAH1263759.1"/>
    <property type="molecule type" value="Genomic_DNA"/>
</dbReference>
<protein>
    <submittedName>
        <fullName evidence="23">GRIK3 protein</fullName>
    </submittedName>
</protein>
<evidence type="ECO:0000256" key="16">
    <source>
        <dbReference type="PIRSR" id="PIRSR601508-2"/>
    </source>
</evidence>
<evidence type="ECO:0000256" key="13">
    <source>
        <dbReference type="ARBA" id="ARBA00023303"/>
    </source>
</evidence>
<dbReference type="Pfam" id="PF00060">
    <property type="entry name" value="Lig_chan"/>
    <property type="match status" value="1"/>
</dbReference>
<feature type="transmembrane region" description="Helical" evidence="19">
    <location>
        <begin position="758"/>
        <end position="783"/>
    </location>
</feature>
<comment type="subcellular location">
    <subcellularLocation>
        <location evidence="1">Cell membrane</location>
        <topology evidence="1">Multi-pass membrane protein</topology>
    </subcellularLocation>
    <subcellularLocation>
        <location evidence="14">Postsynaptic cell membrane</location>
    </subcellularLocation>
</comment>
<evidence type="ECO:0000313" key="23">
    <source>
        <dbReference type="EMBL" id="CAH1263759.1"/>
    </source>
</evidence>
<keyword evidence="3" id="KW-1003">Cell membrane</keyword>
<dbReference type="GO" id="GO:0038023">
    <property type="term" value="F:signaling receptor activity"/>
    <property type="evidence" value="ECO:0007669"/>
    <property type="project" value="InterPro"/>
</dbReference>
<evidence type="ECO:0000256" key="19">
    <source>
        <dbReference type="SAM" id="Phobius"/>
    </source>
</evidence>
<keyword evidence="17" id="KW-1015">Disulfide bond</keyword>
<dbReference type="InterPro" id="IPR001828">
    <property type="entry name" value="ANF_lig-bd_rcpt"/>
</dbReference>
<evidence type="ECO:0000256" key="14">
    <source>
        <dbReference type="ARBA" id="ARBA00034100"/>
    </source>
</evidence>
<feature type="site" description="Interaction with the cone snail toxin Con-ikot-ikot" evidence="16">
    <location>
        <position position="719"/>
    </location>
</feature>
<feature type="binding site" evidence="15">
    <location>
        <position position="460"/>
    </location>
    <ligand>
        <name>L-glutamate</name>
        <dbReference type="ChEBI" id="CHEBI:29985"/>
    </ligand>
</feature>